<dbReference type="SUPFAM" id="SSF103473">
    <property type="entry name" value="MFS general substrate transporter"/>
    <property type="match status" value="1"/>
</dbReference>
<feature type="transmembrane region" description="Helical" evidence="5">
    <location>
        <begin position="70"/>
        <end position="93"/>
    </location>
</feature>
<dbReference type="PROSITE" id="PS50850">
    <property type="entry name" value="MFS"/>
    <property type="match status" value="1"/>
</dbReference>
<dbReference type="Proteomes" id="UP001158576">
    <property type="component" value="Chromosome 1"/>
</dbReference>
<organism evidence="7 8">
    <name type="scientific">Oikopleura dioica</name>
    <name type="common">Tunicate</name>
    <dbReference type="NCBI Taxonomy" id="34765"/>
    <lineage>
        <taxon>Eukaryota</taxon>
        <taxon>Metazoa</taxon>
        <taxon>Chordata</taxon>
        <taxon>Tunicata</taxon>
        <taxon>Appendicularia</taxon>
        <taxon>Copelata</taxon>
        <taxon>Oikopleuridae</taxon>
        <taxon>Oikopleura</taxon>
    </lineage>
</organism>
<sequence>MYKERYSEILAEENNKENEPLLRDSCVGSERKHEKPLRWTKAKESLSDLRQKIWYPFRRTREKMSKRHELALLAWLGLMLIFISKQNLSIAVIGMNSNNSTEVEDETNHCSGETNSNATESLQSQETEFHWTESQEMKLLGCYYYGYVLFHMVGGWIGFKYGFKKLLFWSSLVGAIINLAFPYAIRLSYSLGVILRILLGISHSGSSAAMTEAWAKWAPQNEKSFLLNLIFSGMTFGLLLTNLAGGWIIQSYGWPVIFHIPAIATFLWVLVWQFRVTETPEEHKTISKEELELIVSTRSGQNNMAKTDIPFMKLFTYLPVWGFIIGCIGKDFAAFTAMQMFPMYMNRILGFDIKASGLYSALPMLCLTISEILIGYLSDISIRSIGISKTRRGSIMIGAIGCGGSFLAMNFIGCNVSLALLLLNSSLLWLGLYCVNIQSNVLDFGAEYAGRINSISNTFSNSAGFAAPQLAGAILETFGNTRKGWGYSFALTTAICLSSAIFGVCSIVFENIFGNKDENVAGEKEPLK</sequence>
<feature type="transmembrane region" description="Helical" evidence="5">
    <location>
        <begin position="166"/>
        <end position="185"/>
    </location>
</feature>
<evidence type="ECO:0000256" key="4">
    <source>
        <dbReference type="ARBA" id="ARBA00023136"/>
    </source>
</evidence>
<feature type="transmembrane region" description="Helical" evidence="5">
    <location>
        <begin position="256"/>
        <end position="274"/>
    </location>
</feature>
<comment type="subcellular location">
    <subcellularLocation>
        <location evidence="1">Membrane</location>
        <topology evidence="1">Multi-pass membrane protein</topology>
    </subcellularLocation>
</comment>
<feature type="domain" description="Major facilitator superfamily (MFS) profile" evidence="6">
    <location>
        <begin position="70"/>
        <end position="511"/>
    </location>
</feature>
<feature type="transmembrane region" description="Helical" evidence="5">
    <location>
        <begin position="143"/>
        <end position="159"/>
    </location>
</feature>
<keyword evidence="4 5" id="KW-0472">Membrane</keyword>
<proteinExistence type="predicted"/>
<feature type="transmembrane region" description="Helical" evidence="5">
    <location>
        <begin position="191"/>
        <end position="213"/>
    </location>
</feature>
<name>A0ABN7SZU7_OIKDI</name>
<protein>
    <submittedName>
        <fullName evidence="7">Oidioi.mRNA.OKI2018_I69.chr1.g3055.t1.cds</fullName>
    </submittedName>
</protein>
<feature type="transmembrane region" description="Helical" evidence="5">
    <location>
        <begin position="485"/>
        <end position="509"/>
    </location>
</feature>
<dbReference type="InterPro" id="IPR036259">
    <property type="entry name" value="MFS_trans_sf"/>
</dbReference>
<dbReference type="PANTHER" id="PTHR11662:SF399">
    <property type="entry name" value="FI19708P1-RELATED"/>
    <property type="match status" value="1"/>
</dbReference>
<keyword evidence="8" id="KW-1185">Reference proteome</keyword>
<reference evidence="7 8" key="1">
    <citation type="submission" date="2021-04" db="EMBL/GenBank/DDBJ databases">
        <authorList>
            <person name="Bliznina A."/>
        </authorList>
    </citation>
    <scope>NUCLEOTIDE SEQUENCE [LARGE SCALE GENOMIC DNA]</scope>
</reference>
<evidence type="ECO:0000256" key="5">
    <source>
        <dbReference type="SAM" id="Phobius"/>
    </source>
</evidence>
<dbReference type="EMBL" id="OU015566">
    <property type="protein sequence ID" value="CAG5106909.1"/>
    <property type="molecule type" value="Genomic_DNA"/>
</dbReference>
<evidence type="ECO:0000259" key="6">
    <source>
        <dbReference type="PROSITE" id="PS50850"/>
    </source>
</evidence>
<dbReference type="InterPro" id="IPR050382">
    <property type="entry name" value="MFS_Na/Anion_cotransporter"/>
</dbReference>
<dbReference type="Pfam" id="PF07690">
    <property type="entry name" value="MFS_1"/>
    <property type="match status" value="1"/>
</dbReference>
<dbReference type="PANTHER" id="PTHR11662">
    <property type="entry name" value="SOLUTE CARRIER FAMILY 17"/>
    <property type="match status" value="1"/>
</dbReference>
<dbReference type="Gene3D" id="1.20.1250.20">
    <property type="entry name" value="MFS general substrate transporter like domains"/>
    <property type="match status" value="2"/>
</dbReference>
<evidence type="ECO:0000313" key="8">
    <source>
        <dbReference type="Proteomes" id="UP001158576"/>
    </source>
</evidence>
<dbReference type="InterPro" id="IPR020846">
    <property type="entry name" value="MFS_dom"/>
</dbReference>
<accession>A0ABN7SZU7</accession>
<feature type="transmembrane region" description="Helical" evidence="5">
    <location>
        <begin position="397"/>
        <end position="423"/>
    </location>
</feature>
<evidence type="ECO:0000256" key="3">
    <source>
        <dbReference type="ARBA" id="ARBA00022989"/>
    </source>
</evidence>
<feature type="transmembrane region" description="Helical" evidence="5">
    <location>
        <begin position="314"/>
        <end position="338"/>
    </location>
</feature>
<feature type="transmembrane region" description="Helical" evidence="5">
    <location>
        <begin position="225"/>
        <end position="250"/>
    </location>
</feature>
<gene>
    <name evidence="7" type="ORF">OKIOD_LOCUS11820</name>
</gene>
<evidence type="ECO:0000256" key="2">
    <source>
        <dbReference type="ARBA" id="ARBA00022692"/>
    </source>
</evidence>
<evidence type="ECO:0000313" key="7">
    <source>
        <dbReference type="EMBL" id="CAG5106909.1"/>
    </source>
</evidence>
<keyword evidence="3 5" id="KW-1133">Transmembrane helix</keyword>
<evidence type="ECO:0000256" key="1">
    <source>
        <dbReference type="ARBA" id="ARBA00004141"/>
    </source>
</evidence>
<feature type="transmembrane region" description="Helical" evidence="5">
    <location>
        <begin position="358"/>
        <end position="377"/>
    </location>
</feature>
<keyword evidence="2 5" id="KW-0812">Transmembrane</keyword>
<dbReference type="InterPro" id="IPR011701">
    <property type="entry name" value="MFS"/>
</dbReference>